<sequence length="111" mass="11901">MAFLGKGCLQLTPVPAAVSETSGADVTYGSTVLDNDVDLSYLDETSTIIVWLSVTLDNTSNTPSVLSLENAEGSTLSTAIPDPDEGWQTGSNRYTRTREGKKERKVISMLT</sequence>
<evidence type="ECO:0000313" key="3">
    <source>
        <dbReference type="Proteomes" id="UP000002630"/>
    </source>
</evidence>
<evidence type="ECO:0000313" key="2">
    <source>
        <dbReference type="EMBL" id="CBN79319.1"/>
    </source>
</evidence>
<name>D8LHN7_ECTSI</name>
<accession>D8LHN7</accession>
<reference evidence="2 3" key="1">
    <citation type="journal article" date="2010" name="Nature">
        <title>The Ectocarpus genome and the independent evolution of multicellularity in brown algae.</title>
        <authorList>
            <person name="Cock J.M."/>
            <person name="Sterck L."/>
            <person name="Rouze P."/>
            <person name="Scornet D."/>
            <person name="Allen A.E."/>
            <person name="Amoutzias G."/>
            <person name="Anthouard V."/>
            <person name="Artiguenave F."/>
            <person name="Aury J.M."/>
            <person name="Badger J.H."/>
            <person name="Beszteri B."/>
            <person name="Billiau K."/>
            <person name="Bonnet E."/>
            <person name="Bothwell J.H."/>
            <person name="Bowler C."/>
            <person name="Boyen C."/>
            <person name="Brownlee C."/>
            <person name="Carrano C.J."/>
            <person name="Charrier B."/>
            <person name="Cho G.Y."/>
            <person name="Coelho S.M."/>
            <person name="Collen J."/>
            <person name="Corre E."/>
            <person name="Da Silva C."/>
            <person name="Delage L."/>
            <person name="Delaroque N."/>
            <person name="Dittami S.M."/>
            <person name="Doulbeau S."/>
            <person name="Elias M."/>
            <person name="Farnham G."/>
            <person name="Gachon C.M."/>
            <person name="Gschloessl B."/>
            <person name="Heesch S."/>
            <person name="Jabbari K."/>
            <person name="Jubin C."/>
            <person name="Kawai H."/>
            <person name="Kimura K."/>
            <person name="Kloareg B."/>
            <person name="Kupper F.C."/>
            <person name="Lang D."/>
            <person name="Le Bail A."/>
            <person name="Leblanc C."/>
            <person name="Lerouge P."/>
            <person name="Lohr M."/>
            <person name="Lopez P.J."/>
            <person name="Martens C."/>
            <person name="Maumus F."/>
            <person name="Michel G."/>
            <person name="Miranda-Saavedra D."/>
            <person name="Morales J."/>
            <person name="Moreau H."/>
            <person name="Motomura T."/>
            <person name="Nagasato C."/>
            <person name="Napoli C.A."/>
            <person name="Nelson D.R."/>
            <person name="Nyvall-Collen P."/>
            <person name="Peters A.F."/>
            <person name="Pommier C."/>
            <person name="Potin P."/>
            <person name="Poulain J."/>
            <person name="Quesneville H."/>
            <person name="Read B."/>
            <person name="Rensing S.A."/>
            <person name="Ritter A."/>
            <person name="Rousvoal S."/>
            <person name="Samanta M."/>
            <person name="Samson G."/>
            <person name="Schroeder D.C."/>
            <person name="Segurens B."/>
            <person name="Strittmatter M."/>
            <person name="Tonon T."/>
            <person name="Tregear J.W."/>
            <person name="Valentin K."/>
            <person name="von Dassow P."/>
            <person name="Yamagishi T."/>
            <person name="Van de Peer Y."/>
            <person name="Wincker P."/>
        </authorList>
    </citation>
    <scope>NUCLEOTIDE SEQUENCE [LARGE SCALE GENOMIC DNA]</scope>
    <source>
        <strain evidence="3">Ec32 / CCAP1310/4</strain>
    </source>
</reference>
<evidence type="ECO:0000256" key="1">
    <source>
        <dbReference type="SAM" id="MobiDB-lite"/>
    </source>
</evidence>
<dbReference type="EMBL" id="FN648372">
    <property type="protein sequence ID" value="CBN79319.1"/>
    <property type="molecule type" value="Genomic_DNA"/>
</dbReference>
<proteinExistence type="predicted"/>
<dbReference type="EMBL" id="FN649752">
    <property type="protein sequence ID" value="CBN79319.1"/>
    <property type="molecule type" value="Genomic_DNA"/>
</dbReference>
<feature type="region of interest" description="Disordered" evidence="1">
    <location>
        <begin position="75"/>
        <end position="111"/>
    </location>
</feature>
<dbReference type="AlphaFoldDB" id="D8LHN7"/>
<protein>
    <submittedName>
        <fullName evidence="2">Uncharacterized protein</fullName>
    </submittedName>
</protein>
<dbReference type="InParanoid" id="D8LHN7"/>
<gene>
    <name evidence="2" type="ORF">Esi_0197_0048</name>
</gene>
<dbReference type="Proteomes" id="UP000002630">
    <property type="component" value="Linkage Group LG27"/>
</dbReference>
<keyword evidence="3" id="KW-1185">Reference proteome</keyword>
<feature type="compositionally biased region" description="Basic and acidic residues" evidence="1">
    <location>
        <begin position="96"/>
        <end position="111"/>
    </location>
</feature>
<organism evidence="2 3">
    <name type="scientific">Ectocarpus siliculosus</name>
    <name type="common">Brown alga</name>
    <name type="synonym">Conferva siliculosa</name>
    <dbReference type="NCBI Taxonomy" id="2880"/>
    <lineage>
        <taxon>Eukaryota</taxon>
        <taxon>Sar</taxon>
        <taxon>Stramenopiles</taxon>
        <taxon>Ochrophyta</taxon>
        <taxon>PX clade</taxon>
        <taxon>Phaeophyceae</taxon>
        <taxon>Ectocarpales</taxon>
        <taxon>Ectocarpaceae</taxon>
        <taxon>Ectocarpus</taxon>
    </lineage>
</organism>